<dbReference type="PANTHER" id="PTHR32347">
    <property type="entry name" value="EFFLUX SYSTEM COMPONENT YKNX-RELATED"/>
    <property type="match status" value="1"/>
</dbReference>
<dbReference type="SUPFAM" id="SSF111369">
    <property type="entry name" value="HlyD-like secretion proteins"/>
    <property type="match status" value="1"/>
</dbReference>
<gene>
    <name evidence="4" type="ORF">C8D86_105116</name>
</gene>
<protein>
    <submittedName>
        <fullName evidence="4">Multidrug efflux pump subunit AcrA (Membrane-fusion protein)</fullName>
    </submittedName>
</protein>
<dbReference type="Gene3D" id="2.40.50.100">
    <property type="match status" value="1"/>
</dbReference>
<dbReference type="AlphaFoldDB" id="A0A370GSB7"/>
<dbReference type="RefSeq" id="WP_114833882.1">
    <property type="nucleotide sequence ID" value="NZ_LR699114.1"/>
</dbReference>
<evidence type="ECO:0000259" key="3">
    <source>
        <dbReference type="Pfam" id="PF25967"/>
    </source>
</evidence>
<evidence type="ECO:0000313" key="5">
    <source>
        <dbReference type="Proteomes" id="UP000254720"/>
    </source>
</evidence>
<dbReference type="InterPro" id="IPR058627">
    <property type="entry name" value="MdtA-like_C"/>
</dbReference>
<dbReference type="EMBL" id="QQAX01000005">
    <property type="protein sequence ID" value="RDI46592.1"/>
    <property type="molecule type" value="Genomic_DNA"/>
</dbReference>
<comment type="subcellular location">
    <subcellularLocation>
        <location evidence="1">Cell envelope</location>
    </subcellularLocation>
</comment>
<keyword evidence="5" id="KW-1185">Reference proteome</keyword>
<dbReference type="PROSITE" id="PS51257">
    <property type="entry name" value="PROKAR_LIPOPROTEIN"/>
    <property type="match status" value="1"/>
</dbReference>
<dbReference type="PANTHER" id="PTHR32347:SF14">
    <property type="entry name" value="EFFLUX SYSTEM COMPONENT YKNX-RELATED"/>
    <property type="match status" value="1"/>
</dbReference>
<evidence type="ECO:0000313" key="4">
    <source>
        <dbReference type="EMBL" id="RDI46592.1"/>
    </source>
</evidence>
<dbReference type="Pfam" id="PF25967">
    <property type="entry name" value="RND-MFP_C"/>
    <property type="match status" value="1"/>
</dbReference>
<dbReference type="GO" id="GO:0030313">
    <property type="term" value="C:cell envelope"/>
    <property type="evidence" value="ECO:0007669"/>
    <property type="project" value="UniProtKB-SubCell"/>
</dbReference>
<dbReference type="Gene3D" id="2.40.420.20">
    <property type="match status" value="1"/>
</dbReference>
<feature type="domain" description="Multidrug resistance protein MdtA-like C-terminal permuted SH3" evidence="3">
    <location>
        <begin position="327"/>
        <end position="383"/>
    </location>
</feature>
<dbReference type="Gene3D" id="1.10.287.470">
    <property type="entry name" value="Helix hairpin bin"/>
    <property type="match status" value="1"/>
</dbReference>
<proteinExistence type="predicted"/>
<evidence type="ECO:0000256" key="2">
    <source>
        <dbReference type="ARBA" id="ARBA00023054"/>
    </source>
</evidence>
<keyword evidence="2" id="KW-0175">Coiled coil</keyword>
<dbReference type="Gene3D" id="2.40.30.170">
    <property type="match status" value="1"/>
</dbReference>
<comment type="caution">
    <text evidence="4">The sequence shown here is derived from an EMBL/GenBank/DDBJ whole genome shotgun (WGS) entry which is preliminary data.</text>
</comment>
<organism evidence="4 5">
    <name type="scientific">Aquicella lusitana</name>
    <dbReference type="NCBI Taxonomy" id="254246"/>
    <lineage>
        <taxon>Bacteria</taxon>
        <taxon>Pseudomonadati</taxon>
        <taxon>Pseudomonadota</taxon>
        <taxon>Gammaproteobacteria</taxon>
        <taxon>Legionellales</taxon>
        <taxon>Coxiellaceae</taxon>
        <taxon>Aquicella</taxon>
    </lineage>
</organism>
<dbReference type="InterPro" id="IPR050465">
    <property type="entry name" value="UPF0194_transport"/>
</dbReference>
<dbReference type="Proteomes" id="UP000254720">
    <property type="component" value="Unassembled WGS sequence"/>
</dbReference>
<dbReference type="OrthoDB" id="5648883at2"/>
<name>A0A370GSB7_9COXI</name>
<evidence type="ECO:0000256" key="1">
    <source>
        <dbReference type="ARBA" id="ARBA00004196"/>
    </source>
</evidence>
<reference evidence="4 5" key="1">
    <citation type="submission" date="2018-07" db="EMBL/GenBank/DDBJ databases">
        <title>Genomic Encyclopedia of Type Strains, Phase IV (KMG-IV): sequencing the most valuable type-strain genomes for metagenomic binning, comparative biology and taxonomic classification.</title>
        <authorList>
            <person name="Goeker M."/>
        </authorList>
    </citation>
    <scope>NUCLEOTIDE SEQUENCE [LARGE SCALE GENOMIC DNA]</scope>
    <source>
        <strain evidence="4 5">DSM 16500</strain>
    </source>
</reference>
<sequence>MKNQSHLFYLPLIVLTVLCLLSACSREPKVEGGRVVTIEARSFANTLYYSGTIQPLKTLVVPCPTDGVVVDMPFQYGEKVKPGQLLFLISSSKFLSDYKSALMQYIKAKSDFNNSQGMLSEAEFLHKNELISDDDYKMKKSTFYANRLALLQAKDALENLLKQLDIKDINLYKLTIADIDKITEAMHLRMSSENLRIFSPAEGTVLSPSKTEEENKKISKGDAVKQGDVLAVIGDMNGLSVHIKVNELTVNQLRIGQKVKVTGIAFPDEILKGEIKRVDKQGEATNGGLPTFSVEITVPTLTAAQQKMIHVGMSAKVEINIEEAPQIMIPFAALSEKNGATYIRRYDTKTGKTPWVEVKTGKATADTVAILSGLKAGDKIVIPG</sequence>
<accession>A0A370GSB7</accession>